<accession>A0A074JN41</accession>
<dbReference type="Pfam" id="PF00501">
    <property type="entry name" value="AMP-binding"/>
    <property type="match status" value="1"/>
</dbReference>
<evidence type="ECO:0000259" key="1">
    <source>
        <dbReference type="Pfam" id="PF00501"/>
    </source>
</evidence>
<dbReference type="PROSITE" id="PS00430">
    <property type="entry name" value="TONB_DEPENDENT_REC_1"/>
    <property type="match status" value="1"/>
</dbReference>
<evidence type="ECO:0000313" key="2">
    <source>
        <dbReference type="EMBL" id="KEO50797.1"/>
    </source>
</evidence>
<name>A0A074JN41_9RHOB</name>
<dbReference type="Proteomes" id="UP000027432">
    <property type="component" value="Unassembled WGS sequence"/>
</dbReference>
<dbReference type="InterPro" id="IPR045851">
    <property type="entry name" value="AMP-bd_C_sf"/>
</dbReference>
<gene>
    <name evidence="2" type="ORF">TP2_14310</name>
</gene>
<dbReference type="InterPro" id="IPR050237">
    <property type="entry name" value="ATP-dep_AMP-bd_enzyme"/>
</dbReference>
<dbReference type="InterPro" id="IPR042099">
    <property type="entry name" value="ANL_N_sf"/>
</dbReference>
<feature type="domain" description="AMP-dependent synthetase/ligase" evidence="1">
    <location>
        <begin position="178"/>
        <end position="334"/>
    </location>
</feature>
<dbReference type="OrthoDB" id="7433489at2"/>
<reference evidence="2 3" key="1">
    <citation type="submission" date="2013-07" db="EMBL/GenBank/DDBJ databases">
        <title>Thioclava pacifica DSM 10166 Genome Sequencing.</title>
        <authorList>
            <person name="Lai Q."/>
            <person name="Shao Z."/>
        </authorList>
    </citation>
    <scope>NUCLEOTIDE SEQUENCE [LARGE SCALE GENOMIC DNA]</scope>
    <source>
        <strain evidence="2 3">DSM 10166</strain>
    </source>
</reference>
<dbReference type="EMBL" id="AUND01000041">
    <property type="protein sequence ID" value="KEO50797.1"/>
    <property type="molecule type" value="Genomic_DNA"/>
</dbReference>
<dbReference type="PANTHER" id="PTHR43767:SF1">
    <property type="entry name" value="NONRIBOSOMAL PEPTIDE SYNTHASE PES1 (EUROFUNG)-RELATED"/>
    <property type="match status" value="1"/>
</dbReference>
<comment type="caution">
    <text evidence="2">The sequence shown here is derived from an EMBL/GenBank/DDBJ whole genome shotgun (WGS) entry which is preliminary data.</text>
</comment>
<proteinExistence type="predicted"/>
<dbReference type="eggNOG" id="COG1021">
    <property type="taxonomic scope" value="Bacteria"/>
</dbReference>
<dbReference type="SUPFAM" id="SSF56801">
    <property type="entry name" value="Acetyl-CoA synthetase-like"/>
    <property type="match status" value="1"/>
</dbReference>
<organism evidence="2 3">
    <name type="scientific">Thioclava pacifica DSM 10166</name>
    <dbReference type="NCBI Taxonomy" id="1353537"/>
    <lineage>
        <taxon>Bacteria</taxon>
        <taxon>Pseudomonadati</taxon>
        <taxon>Pseudomonadota</taxon>
        <taxon>Alphaproteobacteria</taxon>
        <taxon>Rhodobacterales</taxon>
        <taxon>Paracoccaceae</taxon>
        <taxon>Thioclava</taxon>
    </lineage>
</organism>
<dbReference type="PANTHER" id="PTHR43767">
    <property type="entry name" value="LONG-CHAIN-FATTY-ACID--COA LIGASE"/>
    <property type="match status" value="1"/>
</dbReference>
<keyword evidence="3" id="KW-1185">Reference proteome</keyword>
<sequence length="485" mass="52793">MAQDYNLGLAFLRQAEATPAAEALLFRDGRLRYAEMQPLVVFMAQHLQARGLGAGDTILVRAQDPAVVLVSLFASALLGMRWSYGHDDLLTDRRLNADIVLQADDEPVLPKGVRLDESWARPPETAMRAQFPGYLDPDEAWLLHPVEGRRGRVELVALSPKIVMERLRSVSYPAPPRGARIVSLFPPGSWFYLSEAIAALTSGGCIVAGMAPEQWASAKVTLVIGASGHFLSLCETSFAPPKLPRARIIGNRLPETVLRHLLSHFDNLELVFGPIEIGPVTAEIVTERMGGELNRLPVPCAGQFEIVDAEGNMVPEGDEGILRLRSPSLVLGYLAGEDANTAAFDDGWLYSGDLARTTPAGELVLTGRTDEWLKIGEEYVSAQLLDRILQGVSGIDDAITFMMPRPDRTARLTAFLAITPGTHPSDIEASAKIAVLSAAGRAAVPERFLFADKLPRTSTGRADRDACMAMVIAMRAQRANERRKN</sequence>
<dbReference type="GO" id="GO:0016878">
    <property type="term" value="F:acid-thiol ligase activity"/>
    <property type="evidence" value="ECO:0007669"/>
    <property type="project" value="UniProtKB-ARBA"/>
</dbReference>
<evidence type="ECO:0000313" key="3">
    <source>
        <dbReference type="Proteomes" id="UP000027432"/>
    </source>
</evidence>
<dbReference type="Gene3D" id="3.30.300.30">
    <property type="match status" value="1"/>
</dbReference>
<dbReference type="InterPro" id="IPR000873">
    <property type="entry name" value="AMP-dep_synth/lig_dom"/>
</dbReference>
<protein>
    <recommendedName>
        <fullName evidence="1">AMP-dependent synthetase/ligase domain-containing protein</fullName>
    </recommendedName>
</protein>
<dbReference type="RefSeq" id="WP_038079980.1">
    <property type="nucleotide sequence ID" value="NZ_AUND01000041.1"/>
</dbReference>
<dbReference type="InterPro" id="IPR010916">
    <property type="entry name" value="TonB_box_CS"/>
</dbReference>
<dbReference type="STRING" id="1353537.TP2_14310"/>
<dbReference type="AlphaFoldDB" id="A0A074JN41"/>
<dbReference type="Gene3D" id="3.40.50.12780">
    <property type="entry name" value="N-terminal domain of ligase-like"/>
    <property type="match status" value="1"/>
</dbReference>